<comment type="caution">
    <text evidence="1">The sequence shown here is derived from an EMBL/GenBank/DDBJ whole genome shotgun (WGS) entry which is preliminary data.</text>
</comment>
<dbReference type="OrthoDB" id="10020588at2"/>
<evidence type="ECO:0000313" key="2">
    <source>
        <dbReference type="Proteomes" id="UP000024816"/>
    </source>
</evidence>
<accession>A0A059FBR3</accession>
<reference evidence="1 2" key="1">
    <citation type="journal article" date="2014" name="Antonie Van Leeuwenhoek">
        <title>Hyphomonas beringensis sp. nov. and Hyphomonas chukchiensis sp. nov., isolated from surface seawater of the Bering Sea and Chukchi Sea.</title>
        <authorList>
            <person name="Li C."/>
            <person name="Lai Q."/>
            <person name="Li G."/>
            <person name="Dong C."/>
            <person name="Wang J."/>
            <person name="Liao Y."/>
            <person name="Shao Z."/>
        </authorList>
    </citation>
    <scope>NUCLEOTIDE SEQUENCE [LARGE SCALE GENOMIC DNA]</scope>
    <source>
        <strain evidence="1 2">VP2</strain>
    </source>
</reference>
<proteinExistence type="predicted"/>
<sequence length="212" mass="23045">MTGRPRQPKKSEKIEVRLSHEEKSALQSLARRQGRTISTIVRDLLADHLKGVLQAEQQPSIRERTAMILKPVATHPRKLAAALAASLGLGVLVLPTAVADPVKVELQGDFQRTGDAYKEQHRFNSTMAVEPGVPGTFVTATPESDVPGYRIELTVTPDEGDRLLIDVSIYRGLEGDDLIAHPVLTAESGKEARIHVGDDAESYEIALKVGDS</sequence>
<organism evidence="1 2">
    <name type="scientific">Hyphomonas jannaschiana VP2</name>
    <dbReference type="NCBI Taxonomy" id="1280952"/>
    <lineage>
        <taxon>Bacteria</taxon>
        <taxon>Pseudomonadati</taxon>
        <taxon>Pseudomonadota</taxon>
        <taxon>Alphaproteobacteria</taxon>
        <taxon>Hyphomonadales</taxon>
        <taxon>Hyphomonadaceae</taxon>
        <taxon>Hyphomonas</taxon>
    </lineage>
</organism>
<dbReference type="GO" id="GO:0006355">
    <property type="term" value="P:regulation of DNA-templated transcription"/>
    <property type="evidence" value="ECO:0007669"/>
    <property type="project" value="InterPro"/>
</dbReference>
<evidence type="ECO:0000313" key="1">
    <source>
        <dbReference type="EMBL" id="KCZ88050.1"/>
    </source>
</evidence>
<dbReference type="Proteomes" id="UP000024816">
    <property type="component" value="Unassembled WGS sequence"/>
</dbReference>
<dbReference type="EMBL" id="ARYJ01000006">
    <property type="protein sequence ID" value="KCZ88050.1"/>
    <property type="molecule type" value="Genomic_DNA"/>
</dbReference>
<dbReference type="PATRIC" id="fig|1280952.3.peg.2141"/>
<gene>
    <name evidence="1" type="ORF">HJA_10725</name>
</gene>
<protein>
    <submittedName>
        <fullName evidence="1">Uncharacterized protein</fullName>
    </submittedName>
</protein>
<dbReference type="AlphaFoldDB" id="A0A059FBR3"/>
<dbReference type="CDD" id="cd21631">
    <property type="entry name" value="RHH_CopG_NikR-like"/>
    <property type="match status" value="1"/>
</dbReference>
<dbReference type="RefSeq" id="WP_035582015.1">
    <property type="nucleotide sequence ID" value="NZ_ARYJ01000006.1"/>
</dbReference>
<name>A0A059FBR3_9PROT</name>
<keyword evidence="2" id="KW-1185">Reference proteome</keyword>